<evidence type="ECO:0000256" key="4">
    <source>
        <dbReference type="ARBA" id="ARBA00022989"/>
    </source>
</evidence>
<keyword evidence="3 6" id="KW-0812">Transmembrane</keyword>
<evidence type="ECO:0000256" key="2">
    <source>
        <dbReference type="ARBA" id="ARBA00022475"/>
    </source>
</evidence>
<evidence type="ECO:0000313" key="7">
    <source>
        <dbReference type="EMBL" id="TBW45964.1"/>
    </source>
</evidence>
<evidence type="ECO:0000256" key="1">
    <source>
        <dbReference type="ARBA" id="ARBA00004651"/>
    </source>
</evidence>
<dbReference type="Proteomes" id="UP000313645">
    <property type="component" value="Unassembled WGS sequence"/>
</dbReference>
<keyword evidence="8" id="KW-1185">Reference proteome</keyword>
<comment type="subcellular location">
    <subcellularLocation>
        <location evidence="1">Cell membrane</location>
        <topology evidence="1">Multi-pass membrane protein</topology>
    </subcellularLocation>
</comment>
<keyword evidence="5 6" id="KW-0472">Membrane</keyword>
<dbReference type="Pfam" id="PF01810">
    <property type="entry name" value="LysE"/>
    <property type="match status" value="1"/>
</dbReference>
<evidence type="ECO:0000256" key="5">
    <source>
        <dbReference type="ARBA" id="ARBA00023136"/>
    </source>
</evidence>
<dbReference type="RefSeq" id="WP_131484263.1">
    <property type="nucleotide sequence ID" value="NZ_SJDL01000097.1"/>
</dbReference>
<reference evidence="7 8" key="1">
    <citation type="submission" date="2019-02" db="EMBL/GenBank/DDBJ databases">
        <title>Marinobacter halodurans sp. nov., a marine bacterium isolated from sea tidal flat.</title>
        <authorList>
            <person name="Yoo Y."/>
            <person name="Lee D.W."/>
            <person name="Kim B.S."/>
            <person name="Kim J.-J."/>
        </authorList>
    </citation>
    <scope>NUCLEOTIDE SEQUENCE [LARGE SCALE GENOMIC DNA]</scope>
    <source>
        <strain evidence="7 8">YJ-S3-2</strain>
    </source>
</reference>
<feature type="transmembrane region" description="Helical" evidence="6">
    <location>
        <begin position="149"/>
        <end position="173"/>
    </location>
</feature>
<proteinExistence type="predicted"/>
<feature type="transmembrane region" description="Helical" evidence="6">
    <location>
        <begin position="69"/>
        <end position="88"/>
    </location>
</feature>
<dbReference type="PIRSF" id="PIRSF006324">
    <property type="entry name" value="LeuE"/>
    <property type="match status" value="1"/>
</dbReference>
<keyword evidence="2" id="KW-1003">Cell membrane</keyword>
<dbReference type="EMBL" id="SJDL01000097">
    <property type="protein sequence ID" value="TBW45964.1"/>
    <property type="molecule type" value="Genomic_DNA"/>
</dbReference>
<feature type="transmembrane region" description="Helical" evidence="6">
    <location>
        <begin position="117"/>
        <end position="137"/>
    </location>
</feature>
<name>A0ABY1ZFQ5_9GAMM</name>
<evidence type="ECO:0000256" key="3">
    <source>
        <dbReference type="ARBA" id="ARBA00022692"/>
    </source>
</evidence>
<gene>
    <name evidence="7" type="ORF">EZI54_23380</name>
</gene>
<evidence type="ECO:0000256" key="6">
    <source>
        <dbReference type="SAM" id="Phobius"/>
    </source>
</evidence>
<keyword evidence="4 6" id="KW-1133">Transmembrane helix</keyword>
<feature type="transmembrane region" description="Helical" evidence="6">
    <location>
        <begin position="40"/>
        <end position="63"/>
    </location>
</feature>
<accession>A0ABY1ZFQ5</accession>
<sequence>MTLEIWITFVSVVFIFAIIPGPTVILVLGQAISHGKRSVIPLVSGVLIGDFVAMTLSLIGLGAVLATSATLFLILKWFGVGYLVYLGIKAWREVPEHGLPSMSAPAISKANMFKSSFLVTALNPKDIVFFVAFLPQFVNPEVAAVPQLLILMVTFLGVVSITITSFALFAGVVRHRIQSFQARRRLNKLGGGAMFGAAAFASTMQRS</sequence>
<dbReference type="PANTHER" id="PTHR30086">
    <property type="entry name" value="ARGININE EXPORTER PROTEIN ARGO"/>
    <property type="match status" value="1"/>
</dbReference>
<comment type="caution">
    <text evidence="7">The sequence shown here is derived from an EMBL/GenBank/DDBJ whole genome shotgun (WGS) entry which is preliminary data.</text>
</comment>
<protein>
    <submittedName>
        <fullName evidence="7">LysE family translocator</fullName>
    </submittedName>
</protein>
<dbReference type="InterPro" id="IPR001123">
    <property type="entry name" value="LeuE-type"/>
</dbReference>
<dbReference type="PANTHER" id="PTHR30086:SF20">
    <property type="entry name" value="ARGININE EXPORTER PROTEIN ARGO-RELATED"/>
    <property type="match status" value="1"/>
</dbReference>
<feature type="transmembrane region" description="Helical" evidence="6">
    <location>
        <begin position="6"/>
        <end position="28"/>
    </location>
</feature>
<organism evidence="7 8">
    <name type="scientific">Marinobacter halodurans</name>
    <dbReference type="NCBI Taxonomy" id="2528979"/>
    <lineage>
        <taxon>Bacteria</taxon>
        <taxon>Pseudomonadati</taxon>
        <taxon>Pseudomonadota</taxon>
        <taxon>Gammaproteobacteria</taxon>
        <taxon>Pseudomonadales</taxon>
        <taxon>Marinobacteraceae</taxon>
        <taxon>Marinobacter</taxon>
    </lineage>
</organism>
<evidence type="ECO:0000313" key="8">
    <source>
        <dbReference type="Proteomes" id="UP000313645"/>
    </source>
</evidence>